<feature type="compositionally biased region" description="Polar residues" evidence="1">
    <location>
        <begin position="15"/>
        <end position="25"/>
    </location>
</feature>
<feature type="compositionally biased region" description="Acidic residues" evidence="1">
    <location>
        <begin position="1"/>
        <end position="11"/>
    </location>
</feature>
<organism evidence="2 3">
    <name type="scientific">Phytophthora fragariae</name>
    <dbReference type="NCBI Taxonomy" id="53985"/>
    <lineage>
        <taxon>Eukaryota</taxon>
        <taxon>Sar</taxon>
        <taxon>Stramenopiles</taxon>
        <taxon>Oomycota</taxon>
        <taxon>Peronosporomycetes</taxon>
        <taxon>Peronosporales</taxon>
        <taxon>Peronosporaceae</taxon>
        <taxon>Phytophthora</taxon>
    </lineage>
</organism>
<name>A0A6A3G8M0_9STRA</name>
<protein>
    <submittedName>
        <fullName evidence="2">Uncharacterized protein</fullName>
    </submittedName>
</protein>
<dbReference type="AlphaFoldDB" id="A0A6A3G8M0"/>
<dbReference type="Proteomes" id="UP000460718">
    <property type="component" value="Unassembled WGS sequence"/>
</dbReference>
<evidence type="ECO:0000256" key="1">
    <source>
        <dbReference type="SAM" id="MobiDB-lite"/>
    </source>
</evidence>
<evidence type="ECO:0000313" key="3">
    <source>
        <dbReference type="Proteomes" id="UP000460718"/>
    </source>
</evidence>
<evidence type="ECO:0000313" key="2">
    <source>
        <dbReference type="EMBL" id="KAE8953220.1"/>
    </source>
</evidence>
<gene>
    <name evidence="2" type="ORF">PF011_g32476</name>
</gene>
<feature type="region of interest" description="Disordered" evidence="1">
    <location>
        <begin position="1"/>
        <end position="25"/>
    </location>
</feature>
<sequence length="69" mass="7388">MKFDTGAEDLPVDASMSTGTPTTGATHVAREDCLHLADPEWEALQRLSTVIGETGRSDDATRQSNTVLL</sequence>
<reference evidence="2 3" key="1">
    <citation type="submission" date="2018-09" db="EMBL/GenBank/DDBJ databases">
        <title>Genomic investigation of the strawberry pathogen Phytophthora fragariae indicates pathogenicity is determined by transcriptional variation in three key races.</title>
        <authorList>
            <person name="Adams T.M."/>
            <person name="Armitage A.D."/>
            <person name="Sobczyk M.K."/>
            <person name="Bates H.J."/>
            <person name="Dunwell J.M."/>
            <person name="Nellist C.F."/>
            <person name="Harrison R.J."/>
        </authorList>
    </citation>
    <scope>NUCLEOTIDE SEQUENCE [LARGE SCALE GENOMIC DNA]</scope>
    <source>
        <strain evidence="2 3">SCRP245</strain>
    </source>
</reference>
<proteinExistence type="predicted"/>
<accession>A0A6A3G8M0</accession>
<comment type="caution">
    <text evidence="2">The sequence shown here is derived from an EMBL/GenBank/DDBJ whole genome shotgun (WGS) entry which is preliminary data.</text>
</comment>
<dbReference type="EMBL" id="QXFW01010089">
    <property type="protein sequence ID" value="KAE8953220.1"/>
    <property type="molecule type" value="Genomic_DNA"/>
</dbReference>